<sequence length="47" mass="5314">MISWLRYARHADVPTMEAAGWRNLGPLPGNHGHWSVLMIWEGEGEPS</sequence>
<reference evidence="1 2" key="1">
    <citation type="journal article" date="2016" name="Genome Announc.">
        <title>Complete Genome Sequence of Methylobacterium populi P-1M, Isolated from Pink-Pigmented Household Biofilm.</title>
        <authorList>
            <person name="Morohoshi T."/>
            <person name="Ikeda T."/>
        </authorList>
    </citation>
    <scope>NUCLEOTIDE SEQUENCE [LARGE SCALE GENOMIC DNA]</scope>
    <source>
        <strain evidence="1 2">P-1M</strain>
    </source>
</reference>
<evidence type="ECO:0000313" key="1">
    <source>
        <dbReference type="EMBL" id="BAU93417.1"/>
    </source>
</evidence>
<dbReference type="Proteomes" id="UP000218288">
    <property type="component" value="Chromosome"/>
</dbReference>
<accession>A0A160PIS7</accession>
<protein>
    <submittedName>
        <fullName evidence="1">Binding-protein-dependent transport systems inner membrane component</fullName>
    </submittedName>
</protein>
<dbReference type="RefSeq" id="WP_157914264.1">
    <property type="nucleotide sequence ID" value="NZ_AP014809.1"/>
</dbReference>
<name>A0A160PIS7_9HYPH</name>
<organism evidence="1 2">
    <name type="scientific">Methylorubrum populi</name>
    <dbReference type="NCBI Taxonomy" id="223967"/>
    <lineage>
        <taxon>Bacteria</taxon>
        <taxon>Pseudomonadati</taxon>
        <taxon>Pseudomonadota</taxon>
        <taxon>Alphaproteobacteria</taxon>
        <taxon>Hyphomicrobiales</taxon>
        <taxon>Methylobacteriaceae</taxon>
        <taxon>Methylorubrum</taxon>
    </lineage>
</organism>
<dbReference type="EMBL" id="AP014809">
    <property type="protein sequence ID" value="BAU93417.1"/>
    <property type="molecule type" value="Genomic_DNA"/>
</dbReference>
<evidence type="ECO:0000313" key="2">
    <source>
        <dbReference type="Proteomes" id="UP000218288"/>
    </source>
</evidence>
<dbReference type="OrthoDB" id="9789527at2"/>
<proteinExistence type="predicted"/>
<dbReference type="AlphaFoldDB" id="A0A160PIS7"/>
<gene>
    <name evidence="1" type="ORF">MPPM_4812</name>
</gene>